<dbReference type="Gene3D" id="1.10.340.30">
    <property type="entry name" value="Hypothetical protein, domain 2"/>
    <property type="match status" value="1"/>
</dbReference>
<keyword evidence="4" id="KW-0411">Iron-sulfur</keyword>
<keyword evidence="6" id="KW-0378">Hydrolase</keyword>
<dbReference type="GO" id="GO:0006284">
    <property type="term" value="P:base-excision repair"/>
    <property type="evidence" value="ECO:0007669"/>
    <property type="project" value="InterPro"/>
</dbReference>
<dbReference type="Pfam" id="PF00730">
    <property type="entry name" value="HhH-GPD"/>
    <property type="match status" value="1"/>
</dbReference>
<evidence type="ECO:0000313" key="7">
    <source>
        <dbReference type="Proteomes" id="UP000230052"/>
    </source>
</evidence>
<dbReference type="InterPro" id="IPR023170">
    <property type="entry name" value="HhH_base_excis_C"/>
</dbReference>
<protein>
    <submittedName>
        <fullName evidence="6">Endonuclease</fullName>
    </submittedName>
</protein>
<accession>A0A2J0KSC9</accession>
<proteinExistence type="predicted"/>
<evidence type="ECO:0000259" key="5">
    <source>
        <dbReference type="SMART" id="SM00478"/>
    </source>
</evidence>
<reference evidence="6 7" key="1">
    <citation type="submission" date="2017-09" db="EMBL/GenBank/DDBJ databases">
        <title>Depth-based differentiation of microbial function through sediment-hosted aquifers and enrichment of novel symbionts in the deep terrestrial subsurface.</title>
        <authorList>
            <person name="Probst A.J."/>
            <person name="Ladd B."/>
            <person name="Jarett J.K."/>
            <person name="Geller-Mcgrath D.E."/>
            <person name="Sieber C.M."/>
            <person name="Emerson J.B."/>
            <person name="Anantharaman K."/>
            <person name="Thomas B.C."/>
            <person name="Malmstrom R."/>
            <person name="Stieglmeier M."/>
            <person name="Klingl A."/>
            <person name="Woyke T."/>
            <person name="Ryan C.M."/>
            <person name="Banfield J.F."/>
        </authorList>
    </citation>
    <scope>NUCLEOTIDE SEQUENCE [LARGE SCALE GENOMIC DNA]</scope>
    <source>
        <strain evidence="6">CG07_land_8_20_14_0_80_42_15</strain>
    </source>
</reference>
<evidence type="ECO:0000256" key="4">
    <source>
        <dbReference type="ARBA" id="ARBA00023014"/>
    </source>
</evidence>
<dbReference type="SUPFAM" id="SSF48150">
    <property type="entry name" value="DNA-glycosylase"/>
    <property type="match status" value="1"/>
</dbReference>
<evidence type="ECO:0000256" key="1">
    <source>
        <dbReference type="ARBA" id="ARBA00022485"/>
    </source>
</evidence>
<keyword evidence="6" id="KW-0540">Nuclease</keyword>
<dbReference type="SMART" id="SM00478">
    <property type="entry name" value="ENDO3c"/>
    <property type="match status" value="1"/>
</dbReference>
<keyword evidence="1" id="KW-0004">4Fe-4S</keyword>
<dbReference type="Gene3D" id="1.10.1670.10">
    <property type="entry name" value="Helix-hairpin-Helix base-excision DNA repair enzymes (C-terminal)"/>
    <property type="match status" value="1"/>
</dbReference>
<dbReference type="Proteomes" id="UP000230052">
    <property type="component" value="Unassembled WGS sequence"/>
</dbReference>
<feature type="domain" description="HhH-GPD" evidence="5">
    <location>
        <begin position="38"/>
        <end position="196"/>
    </location>
</feature>
<keyword evidence="6" id="KW-0255">Endonuclease</keyword>
<dbReference type="PANTHER" id="PTHR10359">
    <property type="entry name" value="A/G-SPECIFIC ADENINE GLYCOSYLASE/ENDONUCLEASE III"/>
    <property type="match status" value="1"/>
</dbReference>
<gene>
    <name evidence="6" type="ORF">COS99_05355</name>
</gene>
<name>A0A2J0KSC9_9BACT</name>
<organism evidence="6 7">
    <name type="scientific">Candidatus Aquitaenariimonas noxiae</name>
    <dbReference type="NCBI Taxonomy" id="1974741"/>
    <lineage>
        <taxon>Bacteria</taxon>
        <taxon>Pseudomonadati</taxon>
        <taxon>Candidatus Omnitrophota</taxon>
        <taxon>Candidatus Aquitaenariimonas</taxon>
    </lineage>
</organism>
<evidence type="ECO:0000256" key="2">
    <source>
        <dbReference type="ARBA" id="ARBA00022723"/>
    </source>
</evidence>
<dbReference type="PANTHER" id="PTHR10359:SF19">
    <property type="entry name" value="DNA REPAIR GLYCOSYLASE MJ1434-RELATED"/>
    <property type="match status" value="1"/>
</dbReference>
<dbReference type="InterPro" id="IPR003265">
    <property type="entry name" value="HhH-GPD_domain"/>
</dbReference>
<dbReference type="PIRSF" id="PIRSF001435">
    <property type="entry name" value="Nth"/>
    <property type="match status" value="1"/>
</dbReference>
<sequence>MNKKVKLLEMYDKMYKHFGPRHWWPADTPFEVMVGAILTQNTSWKNVEKAIRNLKGKKVLNLKSLYKLNINRLALLIRPAGFYNLKAKRLKNFVNFLFLRYNNTKSIARRPLALLRNELLEVKGVGPETADSILLYALGKPVFVVDAYTKRILTNHGFIKKDAGYDEIQKLFMDNLPRKRQLFNEYHALIVETGKNFCRKKPLCGICPLKGLRPWEKYIL</sequence>
<dbReference type="AlphaFoldDB" id="A0A2J0KSC9"/>
<dbReference type="EMBL" id="PEWV01000056">
    <property type="protein sequence ID" value="PIU41452.1"/>
    <property type="molecule type" value="Genomic_DNA"/>
</dbReference>
<evidence type="ECO:0000256" key="3">
    <source>
        <dbReference type="ARBA" id="ARBA00023004"/>
    </source>
</evidence>
<dbReference type="GO" id="GO:0046872">
    <property type="term" value="F:metal ion binding"/>
    <property type="evidence" value="ECO:0007669"/>
    <property type="project" value="UniProtKB-KW"/>
</dbReference>
<dbReference type="InterPro" id="IPR011257">
    <property type="entry name" value="DNA_glycosylase"/>
</dbReference>
<dbReference type="CDD" id="cd00056">
    <property type="entry name" value="ENDO3c"/>
    <property type="match status" value="1"/>
</dbReference>
<evidence type="ECO:0000313" key="6">
    <source>
        <dbReference type="EMBL" id="PIU41452.1"/>
    </source>
</evidence>
<comment type="caution">
    <text evidence="6">The sequence shown here is derived from an EMBL/GenBank/DDBJ whole genome shotgun (WGS) entry which is preliminary data.</text>
</comment>
<keyword evidence="3" id="KW-0408">Iron</keyword>
<keyword evidence="2" id="KW-0479">Metal-binding</keyword>
<dbReference type="GO" id="GO:0004519">
    <property type="term" value="F:endonuclease activity"/>
    <property type="evidence" value="ECO:0007669"/>
    <property type="project" value="UniProtKB-KW"/>
</dbReference>
<dbReference type="GO" id="GO:0051539">
    <property type="term" value="F:4 iron, 4 sulfur cluster binding"/>
    <property type="evidence" value="ECO:0007669"/>
    <property type="project" value="UniProtKB-KW"/>
</dbReference>